<gene>
    <name evidence="2" type="ORF">B0H16DRAFT_1469376</name>
</gene>
<organism evidence="2 3">
    <name type="scientific">Mycena metata</name>
    <dbReference type="NCBI Taxonomy" id="1033252"/>
    <lineage>
        <taxon>Eukaryota</taxon>
        <taxon>Fungi</taxon>
        <taxon>Dikarya</taxon>
        <taxon>Basidiomycota</taxon>
        <taxon>Agaricomycotina</taxon>
        <taxon>Agaricomycetes</taxon>
        <taxon>Agaricomycetidae</taxon>
        <taxon>Agaricales</taxon>
        <taxon>Marasmiineae</taxon>
        <taxon>Mycenaceae</taxon>
        <taxon>Mycena</taxon>
    </lineage>
</organism>
<keyword evidence="3" id="KW-1185">Reference proteome</keyword>
<protein>
    <submittedName>
        <fullName evidence="2">Uncharacterized protein</fullName>
    </submittedName>
</protein>
<comment type="caution">
    <text evidence="2">The sequence shown here is derived from an EMBL/GenBank/DDBJ whole genome shotgun (WGS) entry which is preliminary data.</text>
</comment>
<evidence type="ECO:0000313" key="2">
    <source>
        <dbReference type="EMBL" id="KAJ7730916.1"/>
    </source>
</evidence>
<accession>A0AAD7HYB7</accession>
<dbReference type="EMBL" id="JARKIB010000156">
    <property type="protein sequence ID" value="KAJ7730916.1"/>
    <property type="molecule type" value="Genomic_DNA"/>
</dbReference>
<dbReference type="Proteomes" id="UP001215598">
    <property type="component" value="Unassembled WGS sequence"/>
</dbReference>
<proteinExistence type="predicted"/>
<feature type="region of interest" description="Disordered" evidence="1">
    <location>
        <begin position="29"/>
        <end position="60"/>
    </location>
</feature>
<dbReference type="AlphaFoldDB" id="A0AAD7HYB7"/>
<evidence type="ECO:0000256" key="1">
    <source>
        <dbReference type="SAM" id="MobiDB-lite"/>
    </source>
</evidence>
<reference evidence="2" key="1">
    <citation type="submission" date="2023-03" db="EMBL/GenBank/DDBJ databases">
        <title>Massive genome expansion in bonnet fungi (Mycena s.s.) driven by repeated elements and novel gene families across ecological guilds.</title>
        <authorList>
            <consortium name="Lawrence Berkeley National Laboratory"/>
            <person name="Harder C.B."/>
            <person name="Miyauchi S."/>
            <person name="Viragh M."/>
            <person name="Kuo A."/>
            <person name="Thoen E."/>
            <person name="Andreopoulos B."/>
            <person name="Lu D."/>
            <person name="Skrede I."/>
            <person name="Drula E."/>
            <person name="Henrissat B."/>
            <person name="Morin E."/>
            <person name="Kohler A."/>
            <person name="Barry K."/>
            <person name="LaButti K."/>
            <person name="Morin E."/>
            <person name="Salamov A."/>
            <person name="Lipzen A."/>
            <person name="Mereny Z."/>
            <person name="Hegedus B."/>
            <person name="Baldrian P."/>
            <person name="Stursova M."/>
            <person name="Weitz H."/>
            <person name="Taylor A."/>
            <person name="Grigoriev I.V."/>
            <person name="Nagy L.G."/>
            <person name="Martin F."/>
            <person name="Kauserud H."/>
        </authorList>
    </citation>
    <scope>NUCLEOTIDE SEQUENCE</scope>
    <source>
        <strain evidence="2">CBHHK182m</strain>
    </source>
</reference>
<evidence type="ECO:0000313" key="3">
    <source>
        <dbReference type="Proteomes" id="UP001215598"/>
    </source>
</evidence>
<name>A0AAD7HYB7_9AGAR</name>
<sequence>MIKDWDLLSGDVLFALLTHAWTYPLRRDAEPEPSDLPPGTPKAIVTPQSYVSRTPAPIDSRDAAHMRHAGNLTLKRSTRTRLRRCYLQPRVAWTSLKEFYSFYQDPPALGECGWFARTRSPRPQVTNGRTTADGDILNEHFNYEDLFNVTMGQVFGNVAMTLLEDSSSRTPYSSLPVHFYRIDPFQIRFAFKRQRLPPPEYASTYDFIVVLCMEPLYVDSSQLYLSEPSSLPGFFVPALSSLLRSSPYSYALFSSPVVSQTRMGVCRIQIF</sequence>